<feature type="region of interest" description="Disordered" evidence="2">
    <location>
        <begin position="1008"/>
        <end position="1029"/>
    </location>
</feature>
<evidence type="ECO:0000256" key="1">
    <source>
        <dbReference type="SAM" id="Coils"/>
    </source>
</evidence>
<dbReference type="OrthoDB" id="6433723at2759"/>
<sequence length="2134" mass="240007">MAPSLTSRPGRGLNLSNTRDVSAQNADEEKGDQLIKSTFDLLERGEKEIKFDDEHRNVILILGNTGSGKSTFTQWVAGDNTKMISKETEEGTGEYIIEDHNRIGNTTLKSKTIFPELVVDAKTNAAYYDCPGFSDTQGTSHEIATTYFIKKVVDYSESVKMVFTISHPSVRKGVDRQDFMKLMRHATDLVKDIEKFKHSIAMVATKVDNQYIKQSKNFVLVDDDKVISAIANFLQEVKQYLEDSSKGPNLSEEEKRFYENAIKFVDVLLEKDGEEYSKIGIFRRPDEPGPISDIPLLQNSKNAIERIVFERLNFTAKNNEDFGYTVSEKTKNDINELVEEINKNLWSSLSDIAGKIQEYYRNLVEQIRDKIHLFVSETNAVDVNSSEAETFRHKFSSGCNITSDLANKMKNLTNPEELALMVNSAVSNLDINIPKDDMLHIANQGKYFNFLQTISDKILNSKPWDKLFKDVGTFLYDSKAAILHDADSAVEKINNRIQLNLNNTVKDIQEEYTEKIKSLEIQKLSEKLNRDSRIIFEVTEEIKDGTTTEKLVNGIRYLADNLGVSYPKENLQNIANQGNYFMFLEVIKDQTLDVGSTTLLSPFKDIAKYFYESEKWYEFLEDLYNKLSEYGIQKDRQRYNVAALEDWGQPGKPQGIAITSNTFEKFLDKIGKYNVTEYDTIKNLTTTALQIEELNQVLSLTLKHRPILRCSEPNIIIKGSYISLKETFQNIISNIDTNNSCKNFKTQHALGKYTLLKVFALNTVFIDIDLSFSGKGTSVAVIAPKWEVIGSRSIDLRGADGDPNSESKAKTGVNGTPGKPGGSGESFFGIGADFVSGMNLTINSNGGTGSRGQDGGDGVAGVPGRDAKSPSDSDPSCQKGYVLGLKCEEMKGRHSVVGSDGMVYSEAPYKIYGLPGGRGGNGGDGGKGAKGGDPGNISILELNQPSEITKLTSRGKEGEDGKAGAGAEGGKNGDDVIALWSYMKQGWFSRLFGQEDIPSWKLIETIKNNGRGSPGSKGTDGANALGMQNPKRANGIRRLPNIINEYKSYLRENLYDRFKKNSLFQFLDKMNNRNDVRELYDTLGLMDEFQSLEEQFHKLSEQMDFSPFYLSLLERIHKFAESNKDGEASDEYRKVLSYMYTATLGRIYSLNETKESNLITNIRGYLKLVEKNIKTLKDLQMTNGKAEVINKYKENYKKGIDNKIEEARTFIKKQLNPEIENISVDIDGQVNSLIEETIALQKQEEKEKKELDKKKKELENALAIKSLFSCFQIIGGIVSFLGPIGAIAGTVIQATSTVTESLALNTQQQTLDLPSEAVSSMKSLGDQIKIMKNQKVSYLNKLLDDVSEEIKKNPEKLNDMEGKIVEIKDRLKKASENKSDFKQVKVLEAELKQELRRKGEDLKVHSSDKKSIDALKVIGKINQIAQFGSLLLNIYDNMKEDEEKTYAITDAVEKIEDRIKNLKEYEENIHDTIVPMLQEMEDNMKDISEKLADKSQVALDVTKWQVQSVLKDMKLQMQRLTEGFQVKDDLSRCIEKLDEVMTTLINIYDRIQSFQDQQNLANYVADISSVAASSINVKNQELANATNHLEFAIRSNIVLKQYKAAIDAFKQWVFPFADRYIENAMLPSQLVLDTNIQDLVQNAAREIDSICQKLDLYNASVRNNGQFHQYGEFSSRYVSSQPFFVWKNEEYGSLISNLLSGKEVVLKADVKDSVPRKDAIKFSLIDFYFRTKNETAQSLLSETLKGFDIRATHLGNSYYRYANKIYLISSESVPISYAFEKNDAGVPIRRNDVYEKLKSGDLMLSPYTLWDVRLINTTNKYSFRDLESYRGEINLELSGFGSYVDTNVFAAAAAYKSFIVSNNTKRPGLESKATGVNQYSEPKNHLMISPVGIDGYGGYLTNVASSGMSSPINVLFNFLKTYCVSSAMISINRLFSIEQKSLGNHDDCSELPEETEKIVPMFESNPRTTVAVKADVNSIKGDLFYNSVTIGLKFGNIFRDHFDGHNNCSKPFLLSSQQEGMSCQSIQVPELNCSLLLADLVTRTITGNKYKSAMNECVPSPPEMVRRKINDGMVRSEGDVKQNLQRLLSENENNRPRSWLSKINSCAKSMIKFLGLAGKDDSEDIVRDIRNLFL</sequence>
<evidence type="ECO:0008006" key="5">
    <source>
        <dbReference type="Google" id="ProtNLM"/>
    </source>
</evidence>
<feature type="compositionally biased region" description="Gly residues" evidence="2">
    <location>
        <begin position="846"/>
        <end position="861"/>
    </location>
</feature>
<feature type="coiled-coil region" evidence="1">
    <location>
        <begin position="1357"/>
        <end position="1384"/>
    </location>
</feature>
<dbReference type="Gene3D" id="3.40.50.300">
    <property type="entry name" value="P-loop containing nucleotide triphosphate hydrolases"/>
    <property type="match status" value="1"/>
</dbReference>
<keyword evidence="1" id="KW-0175">Coiled coil</keyword>
<evidence type="ECO:0000256" key="2">
    <source>
        <dbReference type="SAM" id="MobiDB-lite"/>
    </source>
</evidence>
<proteinExistence type="predicted"/>
<evidence type="ECO:0000313" key="3">
    <source>
        <dbReference type="EMBL" id="GBN69144.1"/>
    </source>
</evidence>
<accession>A0A4Y2R0E1</accession>
<dbReference type="Proteomes" id="UP000499080">
    <property type="component" value="Unassembled WGS sequence"/>
</dbReference>
<feature type="compositionally biased region" description="Polar residues" evidence="2">
    <location>
        <begin position="14"/>
        <end position="25"/>
    </location>
</feature>
<reference evidence="3 4" key="1">
    <citation type="journal article" date="2019" name="Sci. Rep.">
        <title>Orb-weaving spider Araneus ventricosus genome elucidates the spidroin gene catalogue.</title>
        <authorList>
            <person name="Kono N."/>
            <person name="Nakamura H."/>
            <person name="Ohtoshi R."/>
            <person name="Moran D.A.P."/>
            <person name="Shinohara A."/>
            <person name="Yoshida Y."/>
            <person name="Fujiwara M."/>
            <person name="Mori M."/>
            <person name="Tomita M."/>
            <person name="Arakawa K."/>
        </authorList>
    </citation>
    <scope>NUCLEOTIDE SEQUENCE [LARGE SCALE GENOMIC DNA]</scope>
</reference>
<feature type="region of interest" description="Disordered" evidence="2">
    <location>
        <begin position="1"/>
        <end position="29"/>
    </location>
</feature>
<feature type="coiled-coil region" evidence="1">
    <location>
        <begin position="1448"/>
        <end position="1497"/>
    </location>
</feature>
<dbReference type="InterPro" id="IPR027417">
    <property type="entry name" value="P-loop_NTPase"/>
</dbReference>
<organism evidence="3 4">
    <name type="scientific">Araneus ventricosus</name>
    <name type="common">Orbweaver spider</name>
    <name type="synonym">Epeira ventricosa</name>
    <dbReference type="NCBI Taxonomy" id="182803"/>
    <lineage>
        <taxon>Eukaryota</taxon>
        <taxon>Metazoa</taxon>
        <taxon>Ecdysozoa</taxon>
        <taxon>Arthropoda</taxon>
        <taxon>Chelicerata</taxon>
        <taxon>Arachnida</taxon>
        <taxon>Araneae</taxon>
        <taxon>Araneomorphae</taxon>
        <taxon>Entelegynae</taxon>
        <taxon>Araneoidea</taxon>
        <taxon>Araneidae</taxon>
        <taxon>Araneus</taxon>
    </lineage>
</organism>
<name>A0A4Y2R0E1_ARAVE</name>
<protein>
    <recommendedName>
        <fullName evidence="5">G domain-containing protein</fullName>
    </recommendedName>
</protein>
<feature type="region of interest" description="Disordered" evidence="2">
    <location>
        <begin position="843"/>
        <end position="878"/>
    </location>
</feature>
<feature type="coiled-coil region" evidence="1">
    <location>
        <begin position="1234"/>
        <end position="1264"/>
    </location>
</feature>
<dbReference type="SUPFAM" id="SSF52540">
    <property type="entry name" value="P-loop containing nucleoside triphosphate hydrolases"/>
    <property type="match status" value="1"/>
</dbReference>
<gene>
    <name evidence="3" type="ORF">AVEN_1046_1</name>
</gene>
<feature type="compositionally biased region" description="Basic and acidic residues" evidence="2">
    <location>
        <begin position="797"/>
        <end position="809"/>
    </location>
</feature>
<feature type="region of interest" description="Disordered" evidence="2">
    <location>
        <begin position="797"/>
        <end position="822"/>
    </location>
</feature>
<dbReference type="EMBL" id="BGPR01015416">
    <property type="protein sequence ID" value="GBN69144.1"/>
    <property type="molecule type" value="Genomic_DNA"/>
</dbReference>
<keyword evidence="4" id="KW-1185">Reference proteome</keyword>
<comment type="caution">
    <text evidence="3">The sequence shown here is derived from an EMBL/GenBank/DDBJ whole genome shotgun (WGS) entry which is preliminary data.</text>
</comment>
<evidence type="ECO:0000313" key="4">
    <source>
        <dbReference type="Proteomes" id="UP000499080"/>
    </source>
</evidence>